<feature type="domain" description="Fibronectin type-III" evidence="2">
    <location>
        <begin position="178"/>
        <end position="257"/>
    </location>
</feature>
<evidence type="ECO:0000256" key="1">
    <source>
        <dbReference type="SAM" id="MobiDB-lite"/>
    </source>
</evidence>
<evidence type="ECO:0000313" key="3">
    <source>
        <dbReference type="EMBL" id="CAB4967213.1"/>
    </source>
</evidence>
<protein>
    <submittedName>
        <fullName evidence="3">Unannotated protein</fullName>
    </submittedName>
</protein>
<sequence>MSARSSRFSGFGSSRRGGKAAGAVIASGVMLLAGCGGSVTGGEATDAPSAIVRGDTLGRDWESTYPTVDASAGQVVVSWDKQITEDATESVVGYEVQISSSMYGPWIGAGTGCARSATKSSTRQTCTATGLADGTYYFNVAAVRKPVIKKDTTGNFSQGTRTGNFSAGSPPAIVLSPPGTPAKPTAVAGTGTGTVSVTVAAGTATDGTQGGIPTSYTITAYTGGTATAMTCTGTACTGLADTSYTFTATATNAAGTSVLPSAVSDPVTTAGYVLGSTGPGGGKVFYVSKAGFTSSGSGCGAACHYLEAQTADLAKSPWCSNTTQDLPGKFGGEIGKGYLNTQNMVNMVTGCTTGAGIAAATSRLGSVSDWYLPSANELYALLHSGQSVGGFEQGCYYWSSTQEPSHQEGVAFATIVRYPSGSGSAQKSYSECVRPVRVF</sequence>
<proteinExistence type="predicted"/>
<name>A0A6J7LKE2_9ZZZZ</name>
<accession>A0A6J7LKE2</accession>
<dbReference type="InterPro" id="IPR013783">
    <property type="entry name" value="Ig-like_fold"/>
</dbReference>
<dbReference type="PROSITE" id="PS51257">
    <property type="entry name" value="PROKAR_LIPOPROTEIN"/>
    <property type="match status" value="1"/>
</dbReference>
<dbReference type="EMBL" id="CAFBNE010000136">
    <property type="protein sequence ID" value="CAB4967213.1"/>
    <property type="molecule type" value="Genomic_DNA"/>
</dbReference>
<gene>
    <name evidence="3" type="ORF">UFOPK3772_02920</name>
</gene>
<organism evidence="3">
    <name type="scientific">freshwater metagenome</name>
    <dbReference type="NCBI Taxonomy" id="449393"/>
    <lineage>
        <taxon>unclassified sequences</taxon>
        <taxon>metagenomes</taxon>
        <taxon>ecological metagenomes</taxon>
    </lineage>
</organism>
<evidence type="ECO:0000259" key="2">
    <source>
        <dbReference type="SMART" id="SM00060"/>
    </source>
</evidence>
<feature type="region of interest" description="Disordered" evidence="1">
    <location>
        <begin position="153"/>
        <end position="189"/>
    </location>
</feature>
<dbReference type="AlphaFoldDB" id="A0A6J7LKE2"/>
<dbReference type="InterPro" id="IPR036116">
    <property type="entry name" value="FN3_sf"/>
</dbReference>
<dbReference type="InterPro" id="IPR003961">
    <property type="entry name" value="FN3_dom"/>
</dbReference>
<feature type="domain" description="Fibronectin type-III" evidence="2">
    <location>
        <begin position="60"/>
        <end position="149"/>
    </location>
</feature>
<feature type="compositionally biased region" description="Polar residues" evidence="1">
    <location>
        <begin position="153"/>
        <end position="167"/>
    </location>
</feature>
<dbReference type="SMART" id="SM00060">
    <property type="entry name" value="FN3"/>
    <property type="match status" value="2"/>
</dbReference>
<dbReference type="Gene3D" id="2.60.40.10">
    <property type="entry name" value="Immunoglobulins"/>
    <property type="match status" value="1"/>
</dbReference>
<dbReference type="SUPFAM" id="SSF49265">
    <property type="entry name" value="Fibronectin type III"/>
    <property type="match status" value="1"/>
</dbReference>
<reference evidence="3" key="1">
    <citation type="submission" date="2020-05" db="EMBL/GenBank/DDBJ databases">
        <authorList>
            <person name="Chiriac C."/>
            <person name="Salcher M."/>
            <person name="Ghai R."/>
            <person name="Kavagutti S V."/>
        </authorList>
    </citation>
    <scope>NUCLEOTIDE SEQUENCE</scope>
</reference>